<sequence length="337" mass="39242">MRIYFLIIAFLCTKINAQIDTAKITSYEHQVMVRVNFDTNLEDFVFNSKSEGIEEVIKISVNNKIKTSLSLDYRIISASVSFAPNFIPGNNQNELKGKSSYTNLEFRFFPKSFIQEVYYKNVKGFYIRNTEDFIPRWRRKIDPYIQFPDLRVQSFGGLTSYVFNKDFSLKGIYTQREWQKVSKGSLVAAIDYDLTIFSNQMDEYESKEQQYTLGLNLGYYYNWVISKKVSIAPYTWLGSGGKWGVSQGTFSDGTKDEKETYRSLTFRWGSGIHIGYNSDRFLYGTKIDVTSHNYRIDSESRVRNNNIYGLIYVGYRFAPPKAVSENYDKIQKKIPIL</sequence>
<name>A0A1I0RQV7_9FLAO</name>
<evidence type="ECO:0000313" key="2">
    <source>
        <dbReference type="Proteomes" id="UP000199469"/>
    </source>
</evidence>
<protein>
    <recommendedName>
        <fullName evidence="3">DUF4421 domain-containing protein</fullName>
    </recommendedName>
</protein>
<evidence type="ECO:0000313" key="1">
    <source>
        <dbReference type="EMBL" id="SEW43662.1"/>
    </source>
</evidence>
<dbReference type="OrthoDB" id="669053at2"/>
<dbReference type="Proteomes" id="UP000199469">
    <property type="component" value="Unassembled WGS sequence"/>
</dbReference>
<dbReference type="Pfam" id="PF14391">
    <property type="entry name" value="DUF4421"/>
    <property type="match status" value="1"/>
</dbReference>
<proteinExistence type="predicted"/>
<dbReference type="InterPro" id="IPR025535">
    <property type="entry name" value="DUF4421"/>
</dbReference>
<gene>
    <name evidence="1" type="ORF">SAMN05421841_3094</name>
</gene>
<dbReference type="EMBL" id="FOIU01000002">
    <property type="protein sequence ID" value="SEW43662.1"/>
    <property type="molecule type" value="Genomic_DNA"/>
</dbReference>
<reference evidence="2" key="1">
    <citation type="submission" date="2016-10" db="EMBL/GenBank/DDBJ databases">
        <authorList>
            <person name="Varghese N."/>
            <person name="Submissions S."/>
        </authorList>
    </citation>
    <scope>NUCLEOTIDE SEQUENCE [LARGE SCALE GENOMIC DNA]</scope>
    <source>
        <strain evidence="2">DSM 17724</strain>
    </source>
</reference>
<evidence type="ECO:0008006" key="3">
    <source>
        <dbReference type="Google" id="ProtNLM"/>
    </source>
</evidence>
<dbReference type="RefSeq" id="WP_089794099.1">
    <property type="nucleotide sequence ID" value="NZ_FOIU01000002.1"/>
</dbReference>
<dbReference type="AlphaFoldDB" id="A0A1I0RQV7"/>
<accession>A0A1I0RQV7</accession>
<organism evidence="1 2">
    <name type="scientific">Chryseobacterium wanjuense</name>
    <dbReference type="NCBI Taxonomy" id="356305"/>
    <lineage>
        <taxon>Bacteria</taxon>
        <taxon>Pseudomonadati</taxon>
        <taxon>Bacteroidota</taxon>
        <taxon>Flavobacteriia</taxon>
        <taxon>Flavobacteriales</taxon>
        <taxon>Weeksellaceae</taxon>
        <taxon>Chryseobacterium group</taxon>
        <taxon>Chryseobacterium</taxon>
    </lineage>
</organism>
<keyword evidence="2" id="KW-1185">Reference proteome</keyword>
<dbReference type="STRING" id="356305.SAMN05421841_3094"/>